<evidence type="ECO:0000313" key="1">
    <source>
        <dbReference type="EMBL" id="KAF6202825.1"/>
    </source>
</evidence>
<dbReference type="Gene3D" id="3.10.100.10">
    <property type="entry name" value="Mannose-Binding Protein A, subunit A"/>
    <property type="match status" value="1"/>
</dbReference>
<comment type="caution">
    <text evidence="1">The sequence shown here is derived from an EMBL/GenBank/DDBJ whole genome shotgun (WGS) entry which is preliminary data.</text>
</comment>
<dbReference type="InterPro" id="IPR016186">
    <property type="entry name" value="C-type_lectin-like/link_sf"/>
</dbReference>
<accession>A0A8S9X5I1</accession>
<dbReference type="SUPFAM" id="SSF56436">
    <property type="entry name" value="C-type lectin-like"/>
    <property type="match status" value="1"/>
</dbReference>
<keyword evidence="2" id="KW-1185">Reference proteome</keyword>
<evidence type="ECO:0000313" key="2">
    <source>
        <dbReference type="Proteomes" id="UP000466442"/>
    </source>
</evidence>
<proteinExistence type="predicted"/>
<dbReference type="InterPro" id="IPR016187">
    <property type="entry name" value="CTDL_fold"/>
</dbReference>
<gene>
    <name evidence="1" type="ORF">GE061_003230</name>
</gene>
<evidence type="ECO:0008006" key="3">
    <source>
        <dbReference type="Google" id="ProtNLM"/>
    </source>
</evidence>
<reference evidence="1" key="1">
    <citation type="journal article" date="2021" name="Mol. Ecol. Resour.">
        <title>Apolygus lucorum genome provides insights into omnivorousness and mesophyll feeding.</title>
        <authorList>
            <person name="Liu Y."/>
            <person name="Liu H."/>
            <person name="Wang H."/>
            <person name="Huang T."/>
            <person name="Liu B."/>
            <person name="Yang B."/>
            <person name="Yin L."/>
            <person name="Li B."/>
            <person name="Zhang Y."/>
            <person name="Zhang S."/>
            <person name="Jiang F."/>
            <person name="Zhang X."/>
            <person name="Ren Y."/>
            <person name="Wang B."/>
            <person name="Wang S."/>
            <person name="Lu Y."/>
            <person name="Wu K."/>
            <person name="Fan W."/>
            <person name="Wang G."/>
        </authorList>
    </citation>
    <scope>NUCLEOTIDE SEQUENCE</scope>
    <source>
        <strain evidence="1">12Hb</strain>
    </source>
</reference>
<sequence>MRGNLSSADLKGPCLLHLTDKSPSPSVAPPKALLVELQRLNVPCNRGALLLAPHRLCGKLEEKTPQERTLYFPQGLSEILIEGSPVFQLTWQHVNPCYNVTFTAKNGSLEIAPTGETSCTYSLLLPYGYRASLTLRLPRRDALDRPALTAVLPGEMNFEDCNGVALQLVDGAGAWFYCAQPGLSMYSEMQLLSSRNSMTIRVEAKAGLLAYPAMYIRYEATGEESLVAGCPWPWLRHLNLCLRVVEEEQTWDAAEASCQAVGGHLASIRSQELQDIIDLMLINRLAIVHVLLLR</sequence>
<dbReference type="AlphaFoldDB" id="A0A8S9X5I1"/>
<protein>
    <recommendedName>
        <fullName evidence="3">C-type lectin domain-containing protein</fullName>
    </recommendedName>
</protein>
<dbReference type="OrthoDB" id="418245at2759"/>
<dbReference type="EMBL" id="WIXP02000011">
    <property type="protein sequence ID" value="KAF6202825.1"/>
    <property type="molecule type" value="Genomic_DNA"/>
</dbReference>
<dbReference type="Proteomes" id="UP000466442">
    <property type="component" value="Unassembled WGS sequence"/>
</dbReference>
<name>A0A8S9X5I1_APOLU</name>
<dbReference type="CDD" id="cd00037">
    <property type="entry name" value="CLECT"/>
    <property type="match status" value="1"/>
</dbReference>
<organism evidence="1 2">
    <name type="scientific">Apolygus lucorum</name>
    <name type="common">Small green plant bug</name>
    <name type="synonym">Lygocoris lucorum</name>
    <dbReference type="NCBI Taxonomy" id="248454"/>
    <lineage>
        <taxon>Eukaryota</taxon>
        <taxon>Metazoa</taxon>
        <taxon>Ecdysozoa</taxon>
        <taxon>Arthropoda</taxon>
        <taxon>Hexapoda</taxon>
        <taxon>Insecta</taxon>
        <taxon>Pterygota</taxon>
        <taxon>Neoptera</taxon>
        <taxon>Paraneoptera</taxon>
        <taxon>Hemiptera</taxon>
        <taxon>Heteroptera</taxon>
        <taxon>Panheteroptera</taxon>
        <taxon>Cimicomorpha</taxon>
        <taxon>Miridae</taxon>
        <taxon>Mirini</taxon>
        <taxon>Apolygus</taxon>
    </lineage>
</organism>